<accession>A0ABU8XRG8</accession>
<keyword evidence="2" id="KW-1003">Cell membrane</keyword>
<comment type="caution">
    <text evidence="9">The sequence shown here is derived from an EMBL/GenBank/DDBJ whole genome shotgun (WGS) entry which is preliminary data.</text>
</comment>
<keyword evidence="10" id="KW-1185">Reference proteome</keyword>
<dbReference type="EMBL" id="JBBLZC010000008">
    <property type="protein sequence ID" value="MEK0083476.1"/>
    <property type="molecule type" value="Genomic_DNA"/>
</dbReference>
<gene>
    <name evidence="9" type="ORF">U1T56_09960</name>
</gene>
<evidence type="ECO:0000313" key="10">
    <source>
        <dbReference type="Proteomes" id="UP001375743"/>
    </source>
</evidence>
<evidence type="ECO:0000259" key="8">
    <source>
        <dbReference type="Pfam" id="PF01618"/>
    </source>
</evidence>
<organism evidence="9 10">
    <name type="scientific">Benzoatithermus flavus</name>
    <dbReference type="NCBI Taxonomy" id="3108223"/>
    <lineage>
        <taxon>Bacteria</taxon>
        <taxon>Pseudomonadati</taxon>
        <taxon>Pseudomonadota</taxon>
        <taxon>Alphaproteobacteria</taxon>
        <taxon>Geminicoccales</taxon>
        <taxon>Geminicoccaceae</taxon>
        <taxon>Benzoatithermus</taxon>
    </lineage>
</organism>
<reference evidence="9 10" key="1">
    <citation type="submission" date="2024-01" db="EMBL/GenBank/DDBJ databases">
        <title>Multi-omics insights into the function and evolution of sodium benzoate biodegradation pathways in Benzoatithermus flavus gen. nov., sp. nov. from hot spring.</title>
        <authorList>
            <person name="Hu C.-J."/>
            <person name="Li W.-J."/>
        </authorList>
    </citation>
    <scope>NUCLEOTIDE SEQUENCE [LARGE SCALE GENOMIC DNA]</scope>
    <source>
        <strain evidence="9 10">SYSU G07066</strain>
    </source>
</reference>
<feature type="transmembrane region" description="Helical" evidence="7">
    <location>
        <begin position="71"/>
        <end position="89"/>
    </location>
</feature>
<evidence type="ECO:0000256" key="3">
    <source>
        <dbReference type="ARBA" id="ARBA00022692"/>
    </source>
</evidence>
<comment type="similarity">
    <text evidence="6">Belongs to the exbB/tolQ family.</text>
</comment>
<evidence type="ECO:0000313" key="9">
    <source>
        <dbReference type="EMBL" id="MEK0083476.1"/>
    </source>
</evidence>
<keyword evidence="6" id="KW-0813">Transport</keyword>
<sequence>MNTLAAAEPVADIRTGYVDEVEFAPTPRAREIGRYRYLLLLRFALINVTGFALLGAIWMQGWIARILAADDTHICKLIFSLFLIGLFWAGQKIVMLSRELNALEGEGIDQPGSRVAAYMDAIVGRDGQSRANLLGALRMKIGHRIAVVRHMASTLVLLGLIGTIVGFIIALSGVNQDAVTDSAAIGPMVATLLHGMAMALFKTLVGSVLNVWLMVNYRLLESGATHLLTHLVEVGERDAAV</sequence>
<keyword evidence="6" id="KW-0653">Protein transport</keyword>
<evidence type="ECO:0000256" key="4">
    <source>
        <dbReference type="ARBA" id="ARBA00022989"/>
    </source>
</evidence>
<feature type="transmembrane region" description="Helical" evidence="7">
    <location>
        <begin position="37"/>
        <end position="59"/>
    </location>
</feature>
<evidence type="ECO:0000256" key="2">
    <source>
        <dbReference type="ARBA" id="ARBA00022475"/>
    </source>
</evidence>
<name>A0ABU8XRG8_9PROT</name>
<dbReference type="RefSeq" id="WP_418159324.1">
    <property type="nucleotide sequence ID" value="NZ_JBBLZC010000008.1"/>
</dbReference>
<dbReference type="InterPro" id="IPR002898">
    <property type="entry name" value="MotA_ExbB_proton_chnl"/>
</dbReference>
<protein>
    <submittedName>
        <fullName evidence="9">MotA/TolQ/ExbB proton channel family protein</fullName>
    </submittedName>
</protein>
<keyword evidence="3 7" id="KW-0812">Transmembrane</keyword>
<feature type="transmembrane region" description="Helical" evidence="7">
    <location>
        <begin position="147"/>
        <end position="171"/>
    </location>
</feature>
<evidence type="ECO:0000256" key="6">
    <source>
        <dbReference type="RuleBase" id="RU004057"/>
    </source>
</evidence>
<feature type="transmembrane region" description="Helical" evidence="7">
    <location>
        <begin position="191"/>
        <end position="213"/>
    </location>
</feature>
<evidence type="ECO:0000256" key="7">
    <source>
        <dbReference type="SAM" id="Phobius"/>
    </source>
</evidence>
<evidence type="ECO:0000256" key="1">
    <source>
        <dbReference type="ARBA" id="ARBA00004651"/>
    </source>
</evidence>
<keyword evidence="5 7" id="KW-0472">Membrane</keyword>
<dbReference type="Proteomes" id="UP001375743">
    <property type="component" value="Unassembled WGS sequence"/>
</dbReference>
<proteinExistence type="inferred from homology"/>
<feature type="domain" description="MotA/TolQ/ExbB proton channel" evidence="8">
    <location>
        <begin position="140"/>
        <end position="229"/>
    </location>
</feature>
<keyword evidence="4 7" id="KW-1133">Transmembrane helix</keyword>
<dbReference type="Pfam" id="PF01618">
    <property type="entry name" value="MotA_ExbB"/>
    <property type="match status" value="1"/>
</dbReference>
<comment type="subcellular location">
    <subcellularLocation>
        <location evidence="1">Cell membrane</location>
        <topology evidence="1">Multi-pass membrane protein</topology>
    </subcellularLocation>
    <subcellularLocation>
        <location evidence="6">Membrane</location>
        <topology evidence="6">Multi-pass membrane protein</topology>
    </subcellularLocation>
</comment>
<evidence type="ECO:0000256" key="5">
    <source>
        <dbReference type="ARBA" id="ARBA00023136"/>
    </source>
</evidence>